<dbReference type="CDD" id="cd00685">
    <property type="entry name" value="Trans_IPPS_HT"/>
    <property type="match status" value="1"/>
</dbReference>
<dbReference type="GO" id="GO:0004659">
    <property type="term" value="F:prenyltransferase activity"/>
    <property type="evidence" value="ECO:0007669"/>
    <property type="project" value="InterPro"/>
</dbReference>
<gene>
    <name evidence="8" type="ORF">A3C59_01420</name>
</gene>
<feature type="coiled-coil region" evidence="7">
    <location>
        <begin position="225"/>
        <end position="252"/>
    </location>
</feature>
<dbReference type="InterPro" id="IPR008949">
    <property type="entry name" value="Isoprenoid_synthase_dom_sf"/>
</dbReference>
<evidence type="ECO:0000313" key="8">
    <source>
        <dbReference type="EMBL" id="OGE32511.1"/>
    </source>
</evidence>
<evidence type="ECO:0000313" key="9">
    <source>
        <dbReference type="Proteomes" id="UP000176902"/>
    </source>
</evidence>
<dbReference type="EMBL" id="MFCV01000025">
    <property type="protein sequence ID" value="OGE32511.1"/>
    <property type="molecule type" value="Genomic_DNA"/>
</dbReference>
<evidence type="ECO:0000256" key="2">
    <source>
        <dbReference type="ARBA" id="ARBA00006706"/>
    </source>
</evidence>
<dbReference type="InterPro" id="IPR000092">
    <property type="entry name" value="Polyprenyl_synt"/>
</dbReference>
<dbReference type="GO" id="GO:0046872">
    <property type="term" value="F:metal ion binding"/>
    <property type="evidence" value="ECO:0007669"/>
    <property type="project" value="UniProtKB-KW"/>
</dbReference>
<dbReference type="PROSITE" id="PS00444">
    <property type="entry name" value="POLYPRENYL_SYNTHASE_2"/>
    <property type="match status" value="1"/>
</dbReference>
<name>A0A1F5JVK9_9BACT</name>
<evidence type="ECO:0000256" key="6">
    <source>
        <dbReference type="RuleBase" id="RU004466"/>
    </source>
</evidence>
<dbReference type="InterPro" id="IPR033749">
    <property type="entry name" value="Polyprenyl_synt_CS"/>
</dbReference>
<dbReference type="AlphaFoldDB" id="A0A1F5JVK9"/>
<keyword evidence="3 6" id="KW-0808">Transferase</keyword>
<dbReference type="PANTHER" id="PTHR12001">
    <property type="entry name" value="GERANYLGERANYL PYROPHOSPHATE SYNTHASE"/>
    <property type="match status" value="1"/>
</dbReference>
<comment type="caution">
    <text evidence="8">The sequence shown here is derived from an EMBL/GenBank/DDBJ whole genome shotgun (WGS) entry which is preliminary data.</text>
</comment>
<dbReference type="Pfam" id="PF00348">
    <property type="entry name" value="polyprenyl_synt"/>
    <property type="match status" value="1"/>
</dbReference>
<dbReference type="GO" id="GO:0008299">
    <property type="term" value="P:isoprenoid biosynthetic process"/>
    <property type="evidence" value="ECO:0007669"/>
    <property type="project" value="InterPro"/>
</dbReference>
<dbReference type="SFLD" id="SFLDS00005">
    <property type="entry name" value="Isoprenoid_Synthase_Type_I"/>
    <property type="match status" value="1"/>
</dbReference>
<comment type="similarity">
    <text evidence="2 6">Belongs to the FPP/GGPP synthase family.</text>
</comment>
<accession>A0A1F5JVK9</accession>
<reference evidence="8 9" key="1">
    <citation type="journal article" date="2016" name="Nat. Commun.">
        <title>Thousands of microbial genomes shed light on interconnected biogeochemical processes in an aquifer system.</title>
        <authorList>
            <person name="Anantharaman K."/>
            <person name="Brown C.T."/>
            <person name="Hug L.A."/>
            <person name="Sharon I."/>
            <person name="Castelle C.J."/>
            <person name="Probst A.J."/>
            <person name="Thomas B.C."/>
            <person name="Singh A."/>
            <person name="Wilkins M.J."/>
            <person name="Karaoz U."/>
            <person name="Brodie E.L."/>
            <person name="Williams K.H."/>
            <person name="Hubbard S.S."/>
            <person name="Banfield J.F."/>
        </authorList>
    </citation>
    <scope>NUCLEOTIDE SEQUENCE [LARGE SCALE GENOMIC DNA]</scope>
</reference>
<evidence type="ECO:0000256" key="3">
    <source>
        <dbReference type="ARBA" id="ARBA00022679"/>
    </source>
</evidence>
<organism evidence="8 9">
    <name type="scientific">Candidatus Daviesbacteria bacterium RIFCSPHIGHO2_02_FULL_36_13</name>
    <dbReference type="NCBI Taxonomy" id="1797768"/>
    <lineage>
        <taxon>Bacteria</taxon>
        <taxon>Candidatus Daviesiibacteriota</taxon>
    </lineage>
</organism>
<dbReference type="Proteomes" id="UP000176902">
    <property type="component" value="Unassembled WGS sequence"/>
</dbReference>
<dbReference type="STRING" id="1797768.A3C59_01420"/>
<evidence type="ECO:0000256" key="4">
    <source>
        <dbReference type="ARBA" id="ARBA00022723"/>
    </source>
</evidence>
<evidence type="ECO:0000256" key="1">
    <source>
        <dbReference type="ARBA" id="ARBA00001946"/>
    </source>
</evidence>
<comment type="cofactor">
    <cofactor evidence="1">
        <name>Mg(2+)</name>
        <dbReference type="ChEBI" id="CHEBI:18420"/>
    </cofactor>
</comment>
<protein>
    <recommendedName>
        <fullName evidence="10">Polyprenyl synthetase</fullName>
    </recommendedName>
</protein>
<proteinExistence type="inferred from homology"/>
<keyword evidence="4" id="KW-0479">Metal-binding</keyword>
<sequence>MVFEKYLEENATLINEELDLILSEFLNETKKTNIKLLPFALGLLNSTRGGKRIRGVLLKLGFEIASGSPNLRNDVLRVASALEILHTAFLIHDDIMDKSEERRGQPSLYKLLGIPQAINVGDIGLYLPIKLISEANFLGEVKIKAINFLSEMVINTGFGQILDVEEDKSEIEFIRLYKTAKYTVAGPLQMGAILAGMDPTSPEFRGIKEFGEKLGIAFQIQDDILDKEIADIETAKKEALKYTAEAKEMIDDITGNARFKIILKEMTEYMMGRNK</sequence>
<dbReference type="SUPFAM" id="SSF48576">
    <property type="entry name" value="Terpenoid synthases"/>
    <property type="match status" value="1"/>
</dbReference>
<keyword evidence="5" id="KW-0460">Magnesium</keyword>
<keyword evidence="7" id="KW-0175">Coiled coil</keyword>
<dbReference type="Gene3D" id="1.10.600.10">
    <property type="entry name" value="Farnesyl Diphosphate Synthase"/>
    <property type="match status" value="1"/>
</dbReference>
<evidence type="ECO:0000256" key="5">
    <source>
        <dbReference type="ARBA" id="ARBA00022842"/>
    </source>
</evidence>
<dbReference type="PROSITE" id="PS00723">
    <property type="entry name" value="POLYPRENYL_SYNTHASE_1"/>
    <property type="match status" value="1"/>
</dbReference>
<evidence type="ECO:0000256" key="7">
    <source>
        <dbReference type="SAM" id="Coils"/>
    </source>
</evidence>
<dbReference type="PANTHER" id="PTHR12001:SF85">
    <property type="entry name" value="SHORT CHAIN ISOPRENYL DIPHOSPHATE SYNTHASE"/>
    <property type="match status" value="1"/>
</dbReference>
<evidence type="ECO:0008006" key="10">
    <source>
        <dbReference type="Google" id="ProtNLM"/>
    </source>
</evidence>